<name>A0A9X9S3Q4_METOG</name>
<gene>
    <name evidence="2" type="ORF">OU421_11060</name>
</gene>
<sequence length="191" mass="22400">MVTMFLLKADTRILTPGEYLKIRNELSRQHKIYFDGLMFTGMRYEEFLRFLDKPQWFDPERSAIHLPREASLKKKRTQPERYIQLSNYALPVIERLFDQELPKLSRQGWRKALLKAAERAEMLTDGITPKMTRKTWESWLVCCYPALTMQIALSQGHTNITAMNHYLNISFSASEKEDMKKFVNGFGGISI</sequence>
<dbReference type="KEGG" id="mou:OU421_11060"/>
<dbReference type="Proteomes" id="UP001163096">
    <property type="component" value="Chromosome"/>
</dbReference>
<dbReference type="RefSeq" id="WP_268186149.1">
    <property type="nucleotide sequence ID" value="NZ_CP113361.1"/>
</dbReference>
<dbReference type="SUPFAM" id="SSF56349">
    <property type="entry name" value="DNA breaking-rejoining enzymes"/>
    <property type="match status" value="1"/>
</dbReference>
<keyword evidence="1" id="KW-0233">DNA recombination</keyword>
<dbReference type="GO" id="GO:0015074">
    <property type="term" value="P:DNA integration"/>
    <property type="evidence" value="ECO:0007669"/>
    <property type="project" value="InterPro"/>
</dbReference>
<dbReference type="Gene3D" id="1.10.443.10">
    <property type="entry name" value="Intergrase catalytic core"/>
    <property type="match status" value="1"/>
</dbReference>
<evidence type="ECO:0000256" key="1">
    <source>
        <dbReference type="ARBA" id="ARBA00023172"/>
    </source>
</evidence>
<evidence type="ECO:0000313" key="3">
    <source>
        <dbReference type="Proteomes" id="UP001163096"/>
    </source>
</evidence>
<organism evidence="2 3">
    <name type="scientific">Methanogenium organophilum</name>
    <dbReference type="NCBI Taxonomy" id="2199"/>
    <lineage>
        <taxon>Archaea</taxon>
        <taxon>Methanobacteriati</taxon>
        <taxon>Methanobacteriota</taxon>
        <taxon>Stenosarchaea group</taxon>
        <taxon>Methanomicrobia</taxon>
        <taxon>Methanomicrobiales</taxon>
        <taxon>Methanomicrobiaceae</taxon>
        <taxon>Methanogenium</taxon>
    </lineage>
</organism>
<dbReference type="EMBL" id="CP113361">
    <property type="protein sequence ID" value="WAI00943.1"/>
    <property type="molecule type" value="Genomic_DNA"/>
</dbReference>
<reference evidence="2" key="1">
    <citation type="submission" date="2022-11" db="EMBL/GenBank/DDBJ databases">
        <title>Complete genome sequence of Methanogenium organophilum DSM 3596.</title>
        <authorList>
            <person name="Chen S.-C."/>
            <person name="Lai S.-J."/>
            <person name="You Y.-T."/>
        </authorList>
    </citation>
    <scope>NUCLEOTIDE SEQUENCE</scope>
    <source>
        <strain evidence="2">DSM 3596</strain>
    </source>
</reference>
<dbReference type="GeneID" id="76835648"/>
<dbReference type="GO" id="GO:0003677">
    <property type="term" value="F:DNA binding"/>
    <property type="evidence" value="ECO:0007669"/>
    <property type="project" value="InterPro"/>
</dbReference>
<dbReference type="InterPro" id="IPR011010">
    <property type="entry name" value="DNA_brk_join_enz"/>
</dbReference>
<dbReference type="GO" id="GO:0006310">
    <property type="term" value="P:DNA recombination"/>
    <property type="evidence" value="ECO:0007669"/>
    <property type="project" value="UniProtKB-KW"/>
</dbReference>
<proteinExistence type="predicted"/>
<protein>
    <submittedName>
        <fullName evidence="2">Tyrosine-type recombinase/integrase</fullName>
    </submittedName>
</protein>
<dbReference type="AlphaFoldDB" id="A0A9X9S3Q4"/>
<keyword evidence="3" id="KW-1185">Reference proteome</keyword>
<dbReference type="InterPro" id="IPR013762">
    <property type="entry name" value="Integrase-like_cat_sf"/>
</dbReference>
<evidence type="ECO:0000313" key="2">
    <source>
        <dbReference type="EMBL" id="WAI00943.1"/>
    </source>
</evidence>
<accession>A0A9X9S3Q4</accession>